<feature type="transmembrane region" description="Helical" evidence="2">
    <location>
        <begin position="27"/>
        <end position="47"/>
    </location>
</feature>
<dbReference type="EMBL" id="JBHTKL010000005">
    <property type="protein sequence ID" value="MFD1019363.1"/>
    <property type="molecule type" value="Genomic_DNA"/>
</dbReference>
<reference evidence="4" key="1">
    <citation type="journal article" date="2019" name="Int. J. Syst. Evol. Microbiol.">
        <title>The Global Catalogue of Microorganisms (GCM) 10K type strain sequencing project: providing services to taxonomists for standard genome sequencing and annotation.</title>
        <authorList>
            <consortium name="The Broad Institute Genomics Platform"/>
            <consortium name="The Broad Institute Genome Sequencing Center for Infectious Disease"/>
            <person name="Wu L."/>
            <person name="Ma J."/>
        </authorList>
    </citation>
    <scope>NUCLEOTIDE SEQUENCE [LARGE SCALE GENOMIC DNA]</scope>
    <source>
        <strain evidence="4">CCUG 56607</strain>
    </source>
</reference>
<evidence type="ECO:0000256" key="1">
    <source>
        <dbReference type="SAM" id="MobiDB-lite"/>
    </source>
</evidence>
<accession>A0ABW3L2X4</accession>
<sequence>MYRRNRLSRLGRLLPMRTSQMNRGRRGGGMLFTLVSVVISNVVVSLLRNQSSNIIQRLFQKGSGTQQQSMGRSGDPLQTATAEFSEELATGKTKQKEK</sequence>
<dbReference type="Proteomes" id="UP001596990">
    <property type="component" value="Unassembled WGS sequence"/>
</dbReference>
<name>A0ABW3L2X4_9BACI</name>
<dbReference type="RefSeq" id="WP_386059128.1">
    <property type="nucleotide sequence ID" value="NZ_JBHTKL010000005.1"/>
</dbReference>
<feature type="region of interest" description="Disordered" evidence="1">
    <location>
        <begin position="61"/>
        <end position="98"/>
    </location>
</feature>
<evidence type="ECO:0000313" key="3">
    <source>
        <dbReference type="EMBL" id="MFD1019363.1"/>
    </source>
</evidence>
<proteinExistence type="predicted"/>
<feature type="compositionally biased region" description="Polar residues" evidence="1">
    <location>
        <begin position="62"/>
        <end position="82"/>
    </location>
</feature>
<keyword evidence="2" id="KW-1133">Transmembrane helix</keyword>
<organism evidence="3 4">
    <name type="scientific">Thalassobacillus hwangdonensis</name>
    <dbReference type="NCBI Taxonomy" id="546108"/>
    <lineage>
        <taxon>Bacteria</taxon>
        <taxon>Bacillati</taxon>
        <taxon>Bacillota</taxon>
        <taxon>Bacilli</taxon>
        <taxon>Bacillales</taxon>
        <taxon>Bacillaceae</taxon>
        <taxon>Thalassobacillus</taxon>
    </lineage>
</organism>
<protein>
    <submittedName>
        <fullName evidence="3">Uncharacterized protein</fullName>
    </submittedName>
</protein>
<keyword evidence="2" id="KW-0812">Transmembrane</keyword>
<comment type="caution">
    <text evidence="3">The sequence shown here is derived from an EMBL/GenBank/DDBJ whole genome shotgun (WGS) entry which is preliminary data.</text>
</comment>
<gene>
    <name evidence="3" type="ORF">ACFQ2J_09290</name>
</gene>
<keyword evidence="4" id="KW-1185">Reference proteome</keyword>
<evidence type="ECO:0000256" key="2">
    <source>
        <dbReference type="SAM" id="Phobius"/>
    </source>
</evidence>
<evidence type="ECO:0000313" key="4">
    <source>
        <dbReference type="Proteomes" id="UP001596990"/>
    </source>
</evidence>
<keyword evidence="2" id="KW-0472">Membrane</keyword>